<dbReference type="Gene3D" id="3.40.630.30">
    <property type="match status" value="1"/>
</dbReference>
<dbReference type="RefSeq" id="WP_113958320.1">
    <property type="nucleotide sequence ID" value="NZ_QNRR01000003.1"/>
</dbReference>
<feature type="domain" description="N-acetyltransferase" evidence="1">
    <location>
        <begin position="1"/>
        <end position="155"/>
    </location>
</feature>
<sequence length="155" mass="17307">MNIRTYQPDDLEQMRRITIEGFDGTAIDQNVERNFGPLAGHDWRWRKARQVDEDCEVNPAGVFVMEEDGKVLGYITTRIDPGVGKGRIPNLAVDSTAQGRGIGRKLIDHAVAYCRGEGLAYVMIETMANNVVGQHLYPSCGFVEVGRQIHYALKV</sequence>
<dbReference type="PANTHER" id="PTHR43617">
    <property type="entry name" value="L-AMINO ACID N-ACETYLTRANSFERASE"/>
    <property type="match status" value="1"/>
</dbReference>
<dbReference type="SUPFAM" id="SSF55729">
    <property type="entry name" value="Acyl-CoA N-acyltransferases (Nat)"/>
    <property type="match status" value="1"/>
</dbReference>
<dbReference type="EMBL" id="QNRR01000003">
    <property type="protein sequence ID" value="RBP45188.1"/>
    <property type="molecule type" value="Genomic_DNA"/>
</dbReference>
<accession>A0A366HQV0</accession>
<gene>
    <name evidence="2" type="ORF">DES53_103185</name>
</gene>
<evidence type="ECO:0000259" key="1">
    <source>
        <dbReference type="PROSITE" id="PS51186"/>
    </source>
</evidence>
<keyword evidence="2" id="KW-0689">Ribosomal protein</keyword>
<dbReference type="InterPro" id="IPR016181">
    <property type="entry name" value="Acyl_CoA_acyltransferase"/>
</dbReference>
<dbReference type="InterPro" id="IPR000182">
    <property type="entry name" value="GNAT_dom"/>
</dbReference>
<keyword evidence="2" id="KW-0687">Ribonucleoprotein</keyword>
<reference evidence="2 3" key="1">
    <citation type="submission" date="2018-06" db="EMBL/GenBank/DDBJ databases">
        <title>Genomic Encyclopedia of Type Strains, Phase IV (KMG-IV): sequencing the most valuable type-strain genomes for metagenomic binning, comparative biology and taxonomic classification.</title>
        <authorList>
            <person name="Goeker M."/>
        </authorList>
    </citation>
    <scope>NUCLEOTIDE SEQUENCE [LARGE SCALE GENOMIC DNA]</scope>
    <source>
        <strain evidence="2 3">DSM 25532</strain>
    </source>
</reference>
<keyword evidence="3" id="KW-1185">Reference proteome</keyword>
<protein>
    <submittedName>
        <fullName evidence="2">Ribosomal protein S18 acetylase RimI-like enzyme</fullName>
    </submittedName>
</protein>
<dbReference type="Pfam" id="PF00583">
    <property type="entry name" value="Acetyltransf_1"/>
    <property type="match status" value="1"/>
</dbReference>
<comment type="caution">
    <text evidence="2">The sequence shown here is derived from an EMBL/GenBank/DDBJ whole genome shotgun (WGS) entry which is preliminary data.</text>
</comment>
<organism evidence="2 3">
    <name type="scientific">Roseimicrobium gellanilyticum</name>
    <dbReference type="NCBI Taxonomy" id="748857"/>
    <lineage>
        <taxon>Bacteria</taxon>
        <taxon>Pseudomonadati</taxon>
        <taxon>Verrucomicrobiota</taxon>
        <taxon>Verrucomicrobiia</taxon>
        <taxon>Verrucomicrobiales</taxon>
        <taxon>Verrucomicrobiaceae</taxon>
        <taxon>Roseimicrobium</taxon>
    </lineage>
</organism>
<dbReference type="PANTHER" id="PTHR43617:SF38">
    <property type="entry name" value="N-ACETYLTRANSFERASE DOMAIN-CONTAINING PROTEIN"/>
    <property type="match status" value="1"/>
</dbReference>
<evidence type="ECO:0000313" key="3">
    <source>
        <dbReference type="Proteomes" id="UP000253426"/>
    </source>
</evidence>
<dbReference type="AlphaFoldDB" id="A0A366HQV0"/>
<dbReference type="Proteomes" id="UP000253426">
    <property type="component" value="Unassembled WGS sequence"/>
</dbReference>
<dbReference type="GO" id="GO:0016747">
    <property type="term" value="F:acyltransferase activity, transferring groups other than amino-acyl groups"/>
    <property type="evidence" value="ECO:0007669"/>
    <property type="project" value="InterPro"/>
</dbReference>
<dbReference type="OrthoDB" id="9794566at2"/>
<dbReference type="InterPro" id="IPR050276">
    <property type="entry name" value="MshD_Acetyltransferase"/>
</dbReference>
<proteinExistence type="predicted"/>
<name>A0A366HQV0_9BACT</name>
<dbReference type="GO" id="GO:0005840">
    <property type="term" value="C:ribosome"/>
    <property type="evidence" value="ECO:0007669"/>
    <property type="project" value="UniProtKB-KW"/>
</dbReference>
<evidence type="ECO:0000313" key="2">
    <source>
        <dbReference type="EMBL" id="RBP45188.1"/>
    </source>
</evidence>
<dbReference type="CDD" id="cd04301">
    <property type="entry name" value="NAT_SF"/>
    <property type="match status" value="1"/>
</dbReference>
<dbReference type="PROSITE" id="PS51186">
    <property type="entry name" value="GNAT"/>
    <property type="match status" value="1"/>
</dbReference>